<evidence type="ECO:0000256" key="5">
    <source>
        <dbReference type="ARBA" id="ARBA00022902"/>
    </source>
</evidence>
<keyword evidence="8" id="KW-1015">Disulfide bond</keyword>
<evidence type="ECO:0000256" key="4">
    <source>
        <dbReference type="ARBA" id="ARBA00022782"/>
    </source>
</evidence>
<dbReference type="Proteomes" id="UP001487740">
    <property type="component" value="Unassembled WGS sequence"/>
</dbReference>
<dbReference type="PROSITE" id="PS51004">
    <property type="entry name" value="SEMA"/>
    <property type="match status" value="1"/>
</dbReference>
<dbReference type="AlphaFoldDB" id="A0AAW0TBH9"/>
<keyword evidence="4" id="KW-0221">Differentiation</keyword>
<keyword evidence="7" id="KW-0472">Membrane</keyword>
<comment type="caution">
    <text evidence="13">The sequence shown here is derived from an EMBL/GenBank/DDBJ whole genome shotgun (WGS) entry which is preliminary data.</text>
</comment>
<evidence type="ECO:0000256" key="3">
    <source>
        <dbReference type="ARBA" id="ARBA00022737"/>
    </source>
</evidence>
<dbReference type="Pfam" id="PF01403">
    <property type="entry name" value="Sema"/>
    <property type="match status" value="1"/>
</dbReference>
<dbReference type="SMART" id="SM00209">
    <property type="entry name" value="TSP1"/>
    <property type="match status" value="3"/>
</dbReference>
<dbReference type="FunFam" id="2.20.100.10:FF:000021">
    <property type="entry name" value="semaphorin-5B isoform X1"/>
    <property type="match status" value="1"/>
</dbReference>
<keyword evidence="6" id="KW-1133">Transmembrane helix</keyword>
<keyword evidence="14" id="KW-1185">Reference proteome</keyword>
<proteinExistence type="predicted"/>
<comment type="subcellular location">
    <subcellularLocation>
        <location evidence="1">Membrane</location>
        <topology evidence="1">Single-pass membrane protein</topology>
    </subcellularLocation>
</comment>
<evidence type="ECO:0000256" key="8">
    <source>
        <dbReference type="ARBA" id="ARBA00023157"/>
    </source>
</evidence>
<feature type="domain" description="Sema" evidence="12">
    <location>
        <begin position="14"/>
        <end position="478"/>
    </location>
</feature>
<dbReference type="InterPro" id="IPR036383">
    <property type="entry name" value="TSP1_rpt_sf"/>
</dbReference>
<protein>
    <recommendedName>
        <fullName evidence="12">Sema domain-containing protein</fullName>
    </recommendedName>
</protein>
<reference evidence="13 14" key="1">
    <citation type="submission" date="2023-03" db="EMBL/GenBank/DDBJ databases">
        <title>High-quality genome of Scylla paramamosain provides insights in environmental adaptation.</title>
        <authorList>
            <person name="Zhang L."/>
        </authorList>
    </citation>
    <scope>NUCLEOTIDE SEQUENCE [LARGE SCALE GENOMIC DNA]</scope>
    <source>
        <strain evidence="13">LZ_2023a</strain>
        <tissue evidence="13">Muscle</tissue>
    </source>
</reference>
<evidence type="ECO:0000256" key="6">
    <source>
        <dbReference type="ARBA" id="ARBA00022989"/>
    </source>
</evidence>
<keyword evidence="2" id="KW-0812">Transmembrane</keyword>
<dbReference type="GO" id="GO:0071526">
    <property type="term" value="P:semaphorin-plexin signaling pathway"/>
    <property type="evidence" value="ECO:0007669"/>
    <property type="project" value="TreeGrafter"/>
</dbReference>
<dbReference type="PROSITE" id="PS50092">
    <property type="entry name" value="TSP1"/>
    <property type="match status" value="3"/>
</dbReference>
<dbReference type="GO" id="GO:0007411">
    <property type="term" value="P:axon guidance"/>
    <property type="evidence" value="ECO:0007669"/>
    <property type="project" value="TreeGrafter"/>
</dbReference>
<evidence type="ECO:0000313" key="13">
    <source>
        <dbReference type="EMBL" id="KAK8384315.1"/>
    </source>
</evidence>
<dbReference type="PANTHER" id="PTHR11036:SF79">
    <property type="entry name" value="SEMAPHORIN 5C, ISOFORM A"/>
    <property type="match status" value="1"/>
</dbReference>
<dbReference type="Gene3D" id="2.130.10.10">
    <property type="entry name" value="YVTN repeat-like/Quinoprotein amine dehydrogenase"/>
    <property type="match status" value="1"/>
</dbReference>
<dbReference type="SUPFAM" id="SSF101912">
    <property type="entry name" value="Sema domain"/>
    <property type="match status" value="1"/>
</dbReference>
<keyword evidence="3" id="KW-0677">Repeat</keyword>
<evidence type="ECO:0000256" key="7">
    <source>
        <dbReference type="ARBA" id="ARBA00023136"/>
    </source>
</evidence>
<dbReference type="GO" id="GO:0030215">
    <property type="term" value="F:semaphorin receptor binding"/>
    <property type="evidence" value="ECO:0007669"/>
    <property type="project" value="InterPro"/>
</dbReference>
<dbReference type="SMART" id="SM00630">
    <property type="entry name" value="Sema"/>
    <property type="match status" value="1"/>
</dbReference>
<evidence type="ECO:0000256" key="11">
    <source>
        <dbReference type="SAM" id="MobiDB-lite"/>
    </source>
</evidence>
<evidence type="ECO:0000256" key="9">
    <source>
        <dbReference type="ARBA" id="ARBA00023180"/>
    </source>
</evidence>
<dbReference type="PANTHER" id="PTHR11036">
    <property type="entry name" value="SEMAPHORIN"/>
    <property type="match status" value="1"/>
</dbReference>
<accession>A0AAW0TBH9</accession>
<organism evidence="13 14">
    <name type="scientific">Scylla paramamosain</name>
    <name type="common">Mud crab</name>
    <dbReference type="NCBI Taxonomy" id="85552"/>
    <lineage>
        <taxon>Eukaryota</taxon>
        <taxon>Metazoa</taxon>
        <taxon>Ecdysozoa</taxon>
        <taxon>Arthropoda</taxon>
        <taxon>Crustacea</taxon>
        <taxon>Multicrustacea</taxon>
        <taxon>Malacostraca</taxon>
        <taxon>Eumalacostraca</taxon>
        <taxon>Eucarida</taxon>
        <taxon>Decapoda</taxon>
        <taxon>Pleocyemata</taxon>
        <taxon>Brachyura</taxon>
        <taxon>Eubrachyura</taxon>
        <taxon>Portunoidea</taxon>
        <taxon>Portunidae</taxon>
        <taxon>Portuninae</taxon>
        <taxon>Scylla</taxon>
    </lineage>
</organism>
<dbReference type="InterPro" id="IPR001627">
    <property type="entry name" value="Semap_dom"/>
</dbReference>
<dbReference type="InterPro" id="IPR027231">
    <property type="entry name" value="Semaphorin"/>
</dbReference>
<evidence type="ECO:0000256" key="10">
    <source>
        <dbReference type="PROSITE-ProRule" id="PRU00352"/>
    </source>
</evidence>
<name>A0AAW0TBH9_SCYPA</name>
<dbReference type="InterPro" id="IPR036352">
    <property type="entry name" value="Semap_dom_sf"/>
</dbReference>
<dbReference type="GO" id="GO:0005886">
    <property type="term" value="C:plasma membrane"/>
    <property type="evidence" value="ECO:0007669"/>
    <property type="project" value="TreeGrafter"/>
</dbReference>
<dbReference type="FunFam" id="2.20.100.10:FF:000001">
    <property type="entry name" value="semaphorin-5A isoform X1"/>
    <property type="match status" value="2"/>
</dbReference>
<dbReference type="PRINTS" id="PR01705">
    <property type="entry name" value="TSP1REPEAT"/>
</dbReference>
<evidence type="ECO:0000313" key="14">
    <source>
        <dbReference type="Proteomes" id="UP001487740"/>
    </source>
</evidence>
<dbReference type="Gene3D" id="2.20.100.10">
    <property type="entry name" value="Thrombospondin type-1 (TSP1) repeat"/>
    <property type="match status" value="3"/>
</dbReference>
<dbReference type="EMBL" id="JARAKH010000035">
    <property type="protein sequence ID" value="KAK8384315.1"/>
    <property type="molecule type" value="Genomic_DNA"/>
</dbReference>
<dbReference type="GO" id="GO:0030335">
    <property type="term" value="P:positive regulation of cell migration"/>
    <property type="evidence" value="ECO:0007669"/>
    <property type="project" value="TreeGrafter"/>
</dbReference>
<gene>
    <name evidence="13" type="ORF">O3P69_009235</name>
</gene>
<feature type="region of interest" description="Disordered" evidence="11">
    <location>
        <begin position="694"/>
        <end position="713"/>
    </location>
</feature>
<evidence type="ECO:0000256" key="1">
    <source>
        <dbReference type="ARBA" id="ARBA00004167"/>
    </source>
</evidence>
<dbReference type="Pfam" id="PF00090">
    <property type="entry name" value="TSP_1"/>
    <property type="match status" value="3"/>
</dbReference>
<evidence type="ECO:0000256" key="2">
    <source>
        <dbReference type="ARBA" id="ARBA00022692"/>
    </source>
</evidence>
<dbReference type="GO" id="GO:0045499">
    <property type="term" value="F:chemorepellent activity"/>
    <property type="evidence" value="ECO:0007669"/>
    <property type="project" value="TreeGrafter"/>
</dbReference>
<sequence length="729" mass="80575">MEEEEEEEEKHEFDSYVSYSELVSDTDRFTIPGVTSFTQLLFDPTNYQVIVGARDHIYRLSLVGLQQLEEAKWASNGSTVEVCKMKGQSAANCHNYVRVLHRYGDRVLVCGTNSFSPLCTWRNLSNIGHIESSEKGVAHCPFDPRHSITSLVTPDGSLYVGTFTDFSGNHPRFMRMLGNNRSLWTKQWETKWLSAPTFVASFLDAGFVYVAFTENAEEALSCGKRVYSRLARVCRNDRGTAQNNHWTTFLKARLSCSRPGPHPFHYNYVQALVHLPQEQLIYGVFSTAANSIAGSAVCAFNMTAVNMTFEGPFKVHSSTWGPVTDDNSQFQCQNSKSTHDAELMANKYQMMDKPIASQGHSPLFTIDDVRLSHIAVDIISTRQSGMVHVIFVAERSGKVRKLSVPSQSGIRTHFTWEQAREWSACQCIDVADTRPSVPAFLRGIPYCGWDTNRLQCSPPPGKNPLVTSWLQEVMECPVSTDPVDGEWSGWSHWSSCQQSGSGDSCQCRQRACDSPAPRRGGTHCTGPHIEVTNCTVHGGWTAWSSWSQCSANCGIAVKTRRRTCSNPAPKHGGRVCVGQERTEIYCHSLPRCPSYTALPVDGGWSEWGAWGTCSASCGGAGVRQRRRTCTHPSPKNGGSDCAGCGEETESCGKWSCPETRQLSSWSQWVGINVTGEYVTQRRFRAECVATGKCQGPSENRGPTARGSRVPKGRLVRWGGPCSGGVKSVE</sequence>
<dbReference type="SUPFAM" id="SSF82895">
    <property type="entry name" value="TSP-1 type 1 repeat"/>
    <property type="match status" value="3"/>
</dbReference>
<keyword evidence="9" id="KW-0325">Glycoprotein</keyword>
<comment type="caution">
    <text evidence="10">Lacks conserved residue(s) required for the propagation of feature annotation.</text>
</comment>
<dbReference type="InterPro" id="IPR000884">
    <property type="entry name" value="TSP1_rpt"/>
</dbReference>
<keyword evidence="5" id="KW-0524">Neurogenesis</keyword>
<dbReference type="InterPro" id="IPR015943">
    <property type="entry name" value="WD40/YVTN_repeat-like_dom_sf"/>
</dbReference>
<evidence type="ECO:0000259" key="12">
    <source>
        <dbReference type="PROSITE" id="PS51004"/>
    </source>
</evidence>